<reference evidence="2" key="1">
    <citation type="journal article" date="2020" name="Stud. Mycol.">
        <title>101 Dothideomycetes genomes: a test case for predicting lifestyles and emergence of pathogens.</title>
        <authorList>
            <person name="Haridas S."/>
            <person name="Albert R."/>
            <person name="Binder M."/>
            <person name="Bloem J."/>
            <person name="Labutti K."/>
            <person name="Salamov A."/>
            <person name="Andreopoulos B."/>
            <person name="Baker S."/>
            <person name="Barry K."/>
            <person name="Bills G."/>
            <person name="Bluhm B."/>
            <person name="Cannon C."/>
            <person name="Castanera R."/>
            <person name="Culley D."/>
            <person name="Daum C."/>
            <person name="Ezra D."/>
            <person name="Gonzalez J."/>
            <person name="Henrissat B."/>
            <person name="Kuo A."/>
            <person name="Liang C."/>
            <person name="Lipzen A."/>
            <person name="Lutzoni F."/>
            <person name="Magnuson J."/>
            <person name="Mondo S."/>
            <person name="Nolan M."/>
            <person name="Ohm R."/>
            <person name="Pangilinan J."/>
            <person name="Park H.-J."/>
            <person name="Ramirez L."/>
            <person name="Alfaro M."/>
            <person name="Sun H."/>
            <person name="Tritt A."/>
            <person name="Yoshinaga Y."/>
            <person name="Zwiers L.-H."/>
            <person name="Turgeon B."/>
            <person name="Goodwin S."/>
            <person name="Spatafora J."/>
            <person name="Crous P."/>
            <person name="Grigoriev I."/>
        </authorList>
    </citation>
    <scope>NUCLEOTIDE SEQUENCE</scope>
    <source>
        <strain evidence="2">CBS 113818</strain>
    </source>
</reference>
<dbReference type="InterPro" id="IPR052895">
    <property type="entry name" value="HetReg/Transcr_Mod"/>
</dbReference>
<evidence type="ECO:0000313" key="3">
    <source>
        <dbReference type="Proteomes" id="UP000799424"/>
    </source>
</evidence>
<accession>A0A6A6ZEP8</accession>
<dbReference type="Pfam" id="PF06985">
    <property type="entry name" value="HET"/>
    <property type="match status" value="1"/>
</dbReference>
<dbReference type="PANTHER" id="PTHR24148">
    <property type="entry name" value="ANKYRIN REPEAT DOMAIN-CONTAINING PROTEIN 39 HOMOLOG-RELATED"/>
    <property type="match status" value="1"/>
</dbReference>
<keyword evidence="3" id="KW-1185">Reference proteome</keyword>
<proteinExistence type="predicted"/>
<protein>
    <submittedName>
        <fullName evidence="2">HET-domain-containing protein</fullName>
    </submittedName>
</protein>
<feature type="domain" description="Heterokaryon incompatibility" evidence="1">
    <location>
        <begin position="99"/>
        <end position="228"/>
    </location>
</feature>
<organism evidence="2 3">
    <name type="scientific">Ophiobolus disseminans</name>
    <dbReference type="NCBI Taxonomy" id="1469910"/>
    <lineage>
        <taxon>Eukaryota</taxon>
        <taxon>Fungi</taxon>
        <taxon>Dikarya</taxon>
        <taxon>Ascomycota</taxon>
        <taxon>Pezizomycotina</taxon>
        <taxon>Dothideomycetes</taxon>
        <taxon>Pleosporomycetidae</taxon>
        <taxon>Pleosporales</taxon>
        <taxon>Pleosporineae</taxon>
        <taxon>Phaeosphaeriaceae</taxon>
        <taxon>Ophiobolus</taxon>
    </lineage>
</organism>
<dbReference type="PANTHER" id="PTHR24148:SF73">
    <property type="entry name" value="HET DOMAIN PROTEIN (AFU_ORTHOLOGUE AFUA_8G01020)"/>
    <property type="match status" value="1"/>
</dbReference>
<sequence length="654" mass="74303">MRVASRSMSSPLCTHKDVHEYDSLRSCLSCGETWYQSRTTQFCTPTAKQAADSSLSHNYSGLHLGSEQQIRLAILLPGKPQDPIHCTIVTVPLNNAPAYEALSYTWATEDGDDSKSGRVHCQDGVIPITENCEAALRCLKLPVDPRILWVDSICINQSSILERNHQVGLMDQIYRLATKVQICIQDPGRDYSACIRRLRGEGSSGEAITQTAELLSRRYFTRVWVIQEVVLAKAVVLRVNNASAVLEGCLFGSLAQTCERHNIHLPPWLHPNSGLQGTNSFIECLAMSMQASASDERDKIFAIANLLEPRIRDMVPVDYSLDYDCVIDNAIMACIVECRDLRILSFARLPKHADCPTACAFGMEDFKLFLRGNRSFVQLLENIRQRRWFIPLFENQCQQSIIQKVVSSTMLQQRDIHPWIPYVFLNGLLGALGEAQHAYYPRSEAQSLIRRVLCQGPEGQILPRFEVRAHLLDIVSEAVPNGSPRALGTNALFADDLEDFTQFCAWSDLHHLTSPHGYSLPRGVDYENILFDHQNYDGFIRGFEDYCHDVRRRRNLEPEANLKDLVQYVTMFRTHCSLGFSDSDFIAGDHIYAIDGVHQPLLLRAVDESSFRIVGTCYLWAAQELDYWRSGMHKRRWPKLPSDFKQQTRIIQIY</sequence>
<dbReference type="EMBL" id="MU006245">
    <property type="protein sequence ID" value="KAF2819466.1"/>
    <property type="molecule type" value="Genomic_DNA"/>
</dbReference>
<dbReference type="InterPro" id="IPR010730">
    <property type="entry name" value="HET"/>
</dbReference>
<gene>
    <name evidence="2" type="ORF">CC86DRAFT_472247</name>
</gene>
<dbReference type="Proteomes" id="UP000799424">
    <property type="component" value="Unassembled WGS sequence"/>
</dbReference>
<evidence type="ECO:0000259" key="1">
    <source>
        <dbReference type="Pfam" id="PF06985"/>
    </source>
</evidence>
<name>A0A6A6ZEP8_9PLEO</name>
<dbReference type="OrthoDB" id="2157530at2759"/>
<dbReference type="AlphaFoldDB" id="A0A6A6ZEP8"/>
<evidence type="ECO:0000313" key="2">
    <source>
        <dbReference type="EMBL" id="KAF2819466.1"/>
    </source>
</evidence>